<dbReference type="SMART" id="SM00028">
    <property type="entry name" value="TPR"/>
    <property type="match status" value="2"/>
</dbReference>
<dbReference type="InterPro" id="IPR019734">
    <property type="entry name" value="TPR_rpt"/>
</dbReference>
<gene>
    <name evidence="2" type="ORF">C8E97_3395</name>
</gene>
<dbReference type="AlphaFoldDB" id="A0A495W171"/>
<dbReference type="Gene3D" id="1.25.40.10">
    <property type="entry name" value="Tetratricopeptide repeat domain"/>
    <property type="match status" value="1"/>
</dbReference>
<dbReference type="InterPro" id="IPR011990">
    <property type="entry name" value="TPR-like_helical_dom_sf"/>
</dbReference>
<evidence type="ECO:0000256" key="1">
    <source>
        <dbReference type="SAM" id="MobiDB-lite"/>
    </source>
</evidence>
<sequence>MAGRARRHLAYLSHRTGHHHQAVEHYRQALTLFQGIRHTNITARIPDRLGHCHTALGQHHQARTAWTEALTLYLDHGRHDEAEQVRHLLDPTTGPGAGEPGAAAPDAEEPTT</sequence>
<accession>A0A495W171</accession>
<feature type="region of interest" description="Disordered" evidence="1">
    <location>
        <begin position="89"/>
        <end position="112"/>
    </location>
</feature>
<keyword evidence="3" id="KW-1185">Reference proteome</keyword>
<protein>
    <submittedName>
        <fullName evidence="2">Tetratricopeptide repeat protein</fullName>
    </submittedName>
</protein>
<proteinExistence type="predicted"/>
<name>A0A495W171_9PSEU</name>
<dbReference type="OrthoDB" id="3699892at2"/>
<dbReference type="Proteomes" id="UP000282084">
    <property type="component" value="Unassembled WGS sequence"/>
</dbReference>
<evidence type="ECO:0000313" key="3">
    <source>
        <dbReference type="Proteomes" id="UP000282084"/>
    </source>
</evidence>
<dbReference type="SUPFAM" id="SSF48452">
    <property type="entry name" value="TPR-like"/>
    <property type="match status" value="1"/>
</dbReference>
<comment type="caution">
    <text evidence="2">The sequence shown here is derived from an EMBL/GenBank/DDBJ whole genome shotgun (WGS) entry which is preliminary data.</text>
</comment>
<organism evidence="2 3">
    <name type="scientific">Saccharothrix australiensis</name>
    <dbReference type="NCBI Taxonomy" id="2072"/>
    <lineage>
        <taxon>Bacteria</taxon>
        <taxon>Bacillati</taxon>
        <taxon>Actinomycetota</taxon>
        <taxon>Actinomycetes</taxon>
        <taxon>Pseudonocardiales</taxon>
        <taxon>Pseudonocardiaceae</taxon>
        <taxon>Saccharothrix</taxon>
    </lineage>
</organism>
<dbReference type="RefSeq" id="WP_121006577.1">
    <property type="nucleotide sequence ID" value="NZ_RBXO01000001.1"/>
</dbReference>
<evidence type="ECO:0000313" key="2">
    <source>
        <dbReference type="EMBL" id="RKT54747.1"/>
    </source>
</evidence>
<dbReference type="EMBL" id="RBXO01000001">
    <property type="protein sequence ID" value="RKT54747.1"/>
    <property type="molecule type" value="Genomic_DNA"/>
</dbReference>
<dbReference type="Pfam" id="PF13424">
    <property type="entry name" value="TPR_12"/>
    <property type="match status" value="1"/>
</dbReference>
<reference evidence="2 3" key="1">
    <citation type="submission" date="2018-10" db="EMBL/GenBank/DDBJ databases">
        <title>Sequencing the genomes of 1000 actinobacteria strains.</title>
        <authorList>
            <person name="Klenk H.-P."/>
        </authorList>
    </citation>
    <scope>NUCLEOTIDE SEQUENCE [LARGE SCALE GENOMIC DNA]</scope>
    <source>
        <strain evidence="2 3">DSM 43800</strain>
    </source>
</reference>
<feature type="compositionally biased region" description="Low complexity" evidence="1">
    <location>
        <begin position="90"/>
        <end position="105"/>
    </location>
</feature>